<reference evidence="7 8" key="3">
    <citation type="submission" date="2023-06" db="EMBL/GenBank/DDBJ databases">
        <authorList>
            <person name="Zeman M."/>
            <person name="Kubasova T."/>
            <person name="Jahodarova E."/>
            <person name="Nykrynova M."/>
            <person name="Rychlik I."/>
        </authorList>
    </citation>
    <scope>NUCLEOTIDE SEQUENCE [LARGE SCALE GENOMIC DNA]</scope>
    <source>
        <strain evidence="7 8">ET39</strain>
    </source>
</reference>
<feature type="transmembrane region" description="Helical" evidence="5">
    <location>
        <begin position="64"/>
        <end position="83"/>
    </location>
</feature>
<name>A0ABT7UBT5_9FIRM</name>
<keyword evidence="8" id="KW-1185">Reference proteome</keyword>
<dbReference type="PANTHER" id="PTHR37422:SF13">
    <property type="entry name" value="LIPOPOLYSACCHARIDE BIOSYNTHESIS PROTEIN PA4999-RELATED"/>
    <property type="match status" value="1"/>
</dbReference>
<reference evidence="8" key="2">
    <citation type="submission" date="2023-06" db="EMBL/GenBank/DDBJ databases">
        <title>Identification and characterization of horizontal gene transfer across gut microbiota members of farm animals based on homology search.</title>
        <authorList>
            <person name="Zeman M."/>
            <person name="Kubasova T."/>
            <person name="Jahodarova E."/>
            <person name="Nykrynova M."/>
            <person name="Rychlik I."/>
        </authorList>
    </citation>
    <scope>NUCLEOTIDE SEQUENCE [LARGE SCALE GENOMIC DNA]</scope>
    <source>
        <strain evidence="8">ET39</strain>
    </source>
</reference>
<keyword evidence="7" id="KW-0436">Ligase</keyword>
<dbReference type="InterPro" id="IPR051533">
    <property type="entry name" value="WaaL-like"/>
</dbReference>
<feature type="transmembrane region" description="Helical" evidence="5">
    <location>
        <begin position="374"/>
        <end position="392"/>
    </location>
</feature>
<evidence type="ECO:0000256" key="3">
    <source>
        <dbReference type="ARBA" id="ARBA00022989"/>
    </source>
</evidence>
<keyword evidence="3 5" id="KW-1133">Transmembrane helix</keyword>
<feature type="transmembrane region" description="Helical" evidence="5">
    <location>
        <begin position="113"/>
        <end position="134"/>
    </location>
</feature>
<sequence>MEWITRIKAFYHRKLDGYTFEEYLIMFVTCSIFLPYFCSVAAIGFTLGYLAFTHQLVRIIRQTPRAFLAFAFCLLSFIVSALYHNSIGMAQSFVMLLIFVYYMFYRSIINKRLLILLIDACCIISIFCFVWAIMEYFRIIDHFDYSFFALEVEDEPRWRVNSTFYNANLYAMMIEFLVLCCVYKLLYSKTLRRILFYWCIIILNLFALYLTGCRTAWLSFVAAIPVMFLITRHWRSFAVSMTLIGGGVLAVLADPGLLPRSGFLDSFIVRGRIWWTAILAIKDHLFFGGGPQCYQLFYPLYHGRRARHAHNVILDPLLSHGIVGVLLILSYFWVNLKEVKRLYTERYDVPLFALIVAFLLTVLIHGIADYTINWIQTAMLFLMVFSASAIYVNNGGQPEREGNTGMSISEASER</sequence>
<keyword evidence="2 5" id="KW-0812">Transmembrane</keyword>
<comment type="caution">
    <text evidence="7">The sequence shown here is derived from an EMBL/GenBank/DDBJ whole genome shotgun (WGS) entry which is preliminary data.</text>
</comment>
<feature type="transmembrane region" description="Helical" evidence="5">
    <location>
        <begin position="167"/>
        <end position="187"/>
    </location>
</feature>
<feature type="transmembrane region" description="Helical" evidence="5">
    <location>
        <begin position="23"/>
        <end position="52"/>
    </location>
</feature>
<organism evidence="7 8">
    <name type="scientific">Amedibacillus dolichus</name>
    <dbReference type="NCBI Taxonomy" id="31971"/>
    <lineage>
        <taxon>Bacteria</taxon>
        <taxon>Bacillati</taxon>
        <taxon>Bacillota</taxon>
        <taxon>Erysipelotrichia</taxon>
        <taxon>Erysipelotrichales</taxon>
        <taxon>Erysipelotrichaceae</taxon>
        <taxon>Amedibacillus</taxon>
    </lineage>
</organism>
<feature type="transmembrane region" description="Helical" evidence="5">
    <location>
        <begin position="317"/>
        <end position="336"/>
    </location>
</feature>
<evidence type="ECO:0000313" key="7">
    <source>
        <dbReference type="EMBL" id="MDM8157077.1"/>
    </source>
</evidence>
<evidence type="ECO:0000256" key="5">
    <source>
        <dbReference type="SAM" id="Phobius"/>
    </source>
</evidence>
<evidence type="ECO:0000256" key="4">
    <source>
        <dbReference type="ARBA" id="ARBA00023136"/>
    </source>
</evidence>
<reference evidence="7 8" key="1">
    <citation type="submission" date="2023-06" db="EMBL/GenBank/DDBJ databases">
        <title>Identification and characterization of horizontal gene transfer across gut microbiota members of farm animals based on homology search.</title>
        <authorList>
            <person name="Schwarzerova J."/>
            <person name="Nykrynova M."/>
            <person name="Jureckova K."/>
            <person name="Cejkova D."/>
            <person name="Rychlik I."/>
        </authorList>
    </citation>
    <scope>NUCLEOTIDE SEQUENCE [LARGE SCALE GENOMIC DNA]</scope>
    <source>
        <strain evidence="7 8">ET39</strain>
    </source>
</reference>
<dbReference type="GO" id="GO:0016874">
    <property type="term" value="F:ligase activity"/>
    <property type="evidence" value="ECO:0007669"/>
    <property type="project" value="UniProtKB-KW"/>
</dbReference>
<accession>A0ABT7UBT5</accession>
<feature type="transmembrane region" description="Helical" evidence="5">
    <location>
        <begin position="89"/>
        <end position="106"/>
    </location>
</feature>
<evidence type="ECO:0000256" key="2">
    <source>
        <dbReference type="ARBA" id="ARBA00022692"/>
    </source>
</evidence>
<feature type="transmembrane region" description="Helical" evidence="5">
    <location>
        <begin position="216"/>
        <end position="231"/>
    </location>
</feature>
<protein>
    <submittedName>
        <fullName evidence="7">O-antigen ligase family protein</fullName>
    </submittedName>
</protein>
<feature type="transmembrane region" description="Helical" evidence="5">
    <location>
        <begin position="194"/>
        <end position="210"/>
    </location>
</feature>
<keyword evidence="4 5" id="KW-0472">Membrane</keyword>
<comment type="subcellular location">
    <subcellularLocation>
        <location evidence="1">Membrane</location>
        <topology evidence="1">Multi-pass membrane protein</topology>
    </subcellularLocation>
</comment>
<proteinExistence type="predicted"/>
<dbReference type="Pfam" id="PF04932">
    <property type="entry name" value="Wzy_C"/>
    <property type="match status" value="1"/>
</dbReference>
<dbReference type="Proteomes" id="UP001529340">
    <property type="component" value="Unassembled WGS sequence"/>
</dbReference>
<dbReference type="InterPro" id="IPR007016">
    <property type="entry name" value="O-antigen_ligase-rel_domated"/>
</dbReference>
<evidence type="ECO:0000313" key="8">
    <source>
        <dbReference type="Proteomes" id="UP001529340"/>
    </source>
</evidence>
<dbReference type="RefSeq" id="WP_289607539.1">
    <property type="nucleotide sequence ID" value="NZ_JAUDCG010000018.1"/>
</dbReference>
<dbReference type="PANTHER" id="PTHR37422">
    <property type="entry name" value="TEICHURONIC ACID BIOSYNTHESIS PROTEIN TUAE"/>
    <property type="match status" value="1"/>
</dbReference>
<evidence type="ECO:0000259" key="6">
    <source>
        <dbReference type="Pfam" id="PF04932"/>
    </source>
</evidence>
<feature type="transmembrane region" description="Helical" evidence="5">
    <location>
        <begin position="238"/>
        <end position="258"/>
    </location>
</feature>
<gene>
    <name evidence="7" type="ORF">QUV96_05425</name>
</gene>
<dbReference type="EMBL" id="JAUDCG010000018">
    <property type="protein sequence ID" value="MDM8157077.1"/>
    <property type="molecule type" value="Genomic_DNA"/>
</dbReference>
<feature type="domain" description="O-antigen ligase-related" evidence="6">
    <location>
        <begin position="200"/>
        <end position="329"/>
    </location>
</feature>
<evidence type="ECO:0000256" key="1">
    <source>
        <dbReference type="ARBA" id="ARBA00004141"/>
    </source>
</evidence>
<feature type="transmembrane region" description="Helical" evidence="5">
    <location>
        <begin position="348"/>
        <end position="368"/>
    </location>
</feature>